<comment type="subcellular location">
    <subcellularLocation>
        <location evidence="1">Membrane</location>
        <topology evidence="1">Multi-pass membrane protein</topology>
    </subcellularLocation>
</comment>
<evidence type="ECO:0000256" key="5">
    <source>
        <dbReference type="SAM" id="Phobius"/>
    </source>
</evidence>
<dbReference type="PANTHER" id="PTHR47154">
    <property type="entry name" value="G-PROTEIN COUPLED RECEPTOR MTH-RELATED"/>
    <property type="match status" value="1"/>
</dbReference>
<feature type="transmembrane region" description="Helical" evidence="5">
    <location>
        <begin position="39"/>
        <end position="63"/>
    </location>
</feature>
<dbReference type="GO" id="GO:0008528">
    <property type="term" value="F:G protein-coupled peptide receptor activity"/>
    <property type="evidence" value="ECO:0007669"/>
    <property type="project" value="TreeGrafter"/>
</dbReference>
<keyword evidence="8" id="KW-1185">Reference proteome</keyword>
<dbReference type="AlphaFoldDB" id="A0A9P0CIJ3"/>
<dbReference type="OrthoDB" id="6082634at2759"/>
<evidence type="ECO:0000256" key="4">
    <source>
        <dbReference type="ARBA" id="ARBA00023136"/>
    </source>
</evidence>
<dbReference type="InterPro" id="IPR051384">
    <property type="entry name" value="Mth_GPCR"/>
</dbReference>
<evidence type="ECO:0000256" key="3">
    <source>
        <dbReference type="ARBA" id="ARBA00022989"/>
    </source>
</evidence>
<accession>A0A9P0CIJ3</accession>
<feature type="transmembrane region" description="Helical" evidence="5">
    <location>
        <begin position="6"/>
        <end position="27"/>
    </location>
</feature>
<dbReference type="CDD" id="cd15039">
    <property type="entry name" value="7tmB3_Methuselah-like"/>
    <property type="match status" value="1"/>
</dbReference>
<dbReference type="InterPro" id="IPR017981">
    <property type="entry name" value="GPCR_2-like_7TM"/>
</dbReference>
<dbReference type="PANTHER" id="PTHR47154:SF2">
    <property type="entry name" value="G-PROTEIN COUPLED RECEPTOR MTH-RELATED"/>
    <property type="match status" value="1"/>
</dbReference>
<dbReference type="PROSITE" id="PS50261">
    <property type="entry name" value="G_PROTEIN_RECEP_F2_4"/>
    <property type="match status" value="1"/>
</dbReference>
<feature type="transmembrane region" description="Helical" evidence="5">
    <location>
        <begin position="230"/>
        <end position="253"/>
    </location>
</feature>
<dbReference type="Pfam" id="PF00002">
    <property type="entry name" value="7tm_2"/>
    <property type="match status" value="1"/>
</dbReference>
<protein>
    <recommendedName>
        <fullName evidence="6">G-protein coupled receptors family 2 profile 2 domain-containing protein</fullName>
    </recommendedName>
</protein>
<dbReference type="Gene3D" id="1.20.1070.10">
    <property type="entry name" value="Rhodopsin 7-helix transmembrane proteins"/>
    <property type="match status" value="1"/>
</dbReference>
<feature type="transmembrane region" description="Helical" evidence="5">
    <location>
        <begin position="202"/>
        <end position="224"/>
    </location>
</feature>
<reference evidence="7" key="1">
    <citation type="submission" date="2022-01" db="EMBL/GenBank/DDBJ databases">
        <authorList>
            <person name="King R."/>
        </authorList>
    </citation>
    <scope>NUCLEOTIDE SEQUENCE</scope>
</reference>
<proteinExistence type="predicted"/>
<evidence type="ECO:0000313" key="8">
    <source>
        <dbReference type="Proteomes" id="UP001153636"/>
    </source>
</evidence>
<dbReference type="EMBL" id="OV651825">
    <property type="protein sequence ID" value="CAH1102869.1"/>
    <property type="molecule type" value="Genomic_DNA"/>
</dbReference>
<sequence length="302" mass="35578">MSRLINTILCLISVFFIILTVFVYFLIPEPFELQEIILIHSISGLALGYISMAIINLAGYLPAGFCHGLAYLMYVSFLYSFFWLNILCFHIWKNVMHFESLERIKYWKIIYHIYGICSPFLALCWVILLNHAQPEGLDNIHPGIGGSICWFQSLRETAIFFYGPITVLLILNIVFFVWTAAELWQRSKNCPKTKVLKYRLRLYMKLFFIMGITWILEIVSAAFHDSKIRWIWIITDIFNALQGFVIFLILVVFRKKIKRSLASRKFYKLQFPVYWKNDKDSECEELEEEFSLSYAHPAKINI</sequence>
<evidence type="ECO:0000256" key="2">
    <source>
        <dbReference type="ARBA" id="ARBA00022692"/>
    </source>
</evidence>
<keyword evidence="4 5" id="KW-0472">Membrane</keyword>
<feature type="domain" description="G-protein coupled receptors family 2 profile 2" evidence="6">
    <location>
        <begin position="2"/>
        <end position="254"/>
    </location>
</feature>
<name>A0A9P0CIJ3_9CUCU</name>
<evidence type="ECO:0000256" key="1">
    <source>
        <dbReference type="ARBA" id="ARBA00004141"/>
    </source>
</evidence>
<feature type="transmembrane region" description="Helical" evidence="5">
    <location>
        <begin position="109"/>
        <end position="128"/>
    </location>
</feature>
<evidence type="ECO:0000259" key="6">
    <source>
        <dbReference type="PROSITE" id="PS50261"/>
    </source>
</evidence>
<gene>
    <name evidence="7" type="ORF">PSYICH_LOCUS4107</name>
</gene>
<organism evidence="7 8">
    <name type="scientific">Psylliodes chrysocephalus</name>
    <dbReference type="NCBI Taxonomy" id="3402493"/>
    <lineage>
        <taxon>Eukaryota</taxon>
        <taxon>Metazoa</taxon>
        <taxon>Ecdysozoa</taxon>
        <taxon>Arthropoda</taxon>
        <taxon>Hexapoda</taxon>
        <taxon>Insecta</taxon>
        <taxon>Pterygota</taxon>
        <taxon>Neoptera</taxon>
        <taxon>Endopterygota</taxon>
        <taxon>Coleoptera</taxon>
        <taxon>Polyphaga</taxon>
        <taxon>Cucujiformia</taxon>
        <taxon>Chrysomeloidea</taxon>
        <taxon>Chrysomelidae</taxon>
        <taxon>Galerucinae</taxon>
        <taxon>Alticini</taxon>
        <taxon>Psylliodes</taxon>
    </lineage>
</organism>
<keyword evidence="2 5" id="KW-0812">Transmembrane</keyword>
<dbReference type="InterPro" id="IPR000832">
    <property type="entry name" value="GPCR_2_secretin-like"/>
</dbReference>
<dbReference type="GO" id="GO:0005886">
    <property type="term" value="C:plasma membrane"/>
    <property type="evidence" value="ECO:0007669"/>
    <property type="project" value="TreeGrafter"/>
</dbReference>
<dbReference type="Proteomes" id="UP001153636">
    <property type="component" value="Chromosome 13"/>
</dbReference>
<dbReference type="GO" id="GO:0007166">
    <property type="term" value="P:cell surface receptor signaling pathway"/>
    <property type="evidence" value="ECO:0007669"/>
    <property type="project" value="InterPro"/>
</dbReference>
<feature type="transmembrane region" description="Helical" evidence="5">
    <location>
        <begin position="69"/>
        <end position="88"/>
    </location>
</feature>
<keyword evidence="3 5" id="KW-1133">Transmembrane helix</keyword>
<evidence type="ECO:0000313" key="7">
    <source>
        <dbReference type="EMBL" id="CAH1102869.1"/>
    </source>
</evidence>
<feature type="transmembrane region" description="Helical" evidence="5">
    <location>
        <begin position="159"/>
        <end position="181"/>
    </location>
</feature>